<protein>
    <submittedName>
        <fullName evidence="1">Peptidase M56</fullName>
    </submittedName>
</protein>
<sequence length="421" mass="48090">MIAKFRKGSYKLSAVAIILVLALSGIILTNALKSGKNTESTVDPNVGSKKENSSSLKVERLNDWAKWFPNLARAKDFSGFQFKVPDYLPPGYQLQNVEVLEKYINRIDNQVTITFVSNFGKQDEKKFELLASKGNLLQTYSRSGAGDVRSIAPASWGNAQVRSYKQDEVSYAGIKGTLVTQIQNYEHHQPEREKSFVWQDEGIWYATNYYSENHSREGRPEFWTKISQGELEKFLLSFTFPQQIQNVSYDGKGNSFPLYDQKDLLEAKKILGFKVKLPIELWNNQLKLTDSVLLQAGDQNTGYNFRPDADSIKNIYHAEYNSKIYKLNDELTFYQSKVPIVNAAKLSAIRTLDINGINISVGEDNNNVYNEYGRGTTNKKDTRSQTYYLWKQNDIYYTAIFLGLDKNQEEMVKTLVLAPLQ</sequence>
<organism evidence="1 2">
    <name type="scientific">Paenibacillus terrae</name>
    <dbReference type="NCBI Taxonomy" id="159743"/>
    <lineage>
        <taxon>Bacteria</taxon>
        <taxon>Bacillati</taxon>
        <taxon>Bacillota</taxon>
        <taxon>Bacilli</taxon>
        <taxon>Bacillales</taxon>
        <taxon>Paenibacillaceae</taxon>
        <taxon>Paenibacillus</taxon>
    </lineage>
</organism>
<proteinExistence type="predicted"/>
<comment type="caution">
    <text evidence="1">The sequence shown here is derived from an EMBL/GenBank/DDBJ whole genome shotgun (WGS) entry which is preliminary data.</text>
</comment>
<accession>A0A4U2Q418</accession>
<evidence type="ECO:0000313" key="1">
    <source>
        <dbReference type="EMBL" id="TKH45980.1"/>
    </source>
</evidence>
<name>A0A4U2Q418_9BACL</name>
<evidence type="ECO:0000313" key="2">
    <source>
        <dbReference type="Proteomes" id="UP000308114"/>
    </source>
</evidence>
<gene>
    <name evidence="1" type="ORF">C1I60_05980</name>
</gene>
<dbReference type="AlphaFoldDB" id="A0A4U2Q418"/>
<dbReference type="Proteomes" id="UP000308114">
    <property type="component" value="Unassembled WGS sequence"/>
</dbReference>
<dbReference type="EMBL" id="PNXQ01000005">
    <property type="protein sequence ID" value="TKH45980.1"/>
    <property type="molecule type" value="Genomic_DNA"/>
</dbReference>
<reference evidence="1 2" key="1">
    <citation type="submission" date="2018-01" db="EMBL/GenBank/DDBJ databases">
        <title>Bacillales members from the olive rhizosphere are effective biological control agents against Verticillium dahliae.</title>
        <authorList>
            <person name="Gomez-Lama C."/>
            <person name="Legarda G."/>
            <person name="Ruano-Rosa D."/>
            <person name="Pizarro-Tobias P."/>
            <person name="Valverde-Corredor A."/>
            <person name="Niqui J.L."/>
            <person name="Trivino J.C."/>
            <person name="Roca A."/>
            <person name="Mercado-Blanco J."/>
        </authorList>
    </citation>
    <scope>NUCLEOTIDE SEQUENCE [LARGE SCALE GENOMIC DNA]</scope>
    <source>
        <strain evidence="1 2">PIC167</strain>
    </source>
</reference>